<sequence>MVSFETRAIQGPGQVPVSTSRRSCFLQLVKTHANQMPNHTRHLSSGDAGPRTQLCQFEVIHVASGGQIKGTLVRLGGHEYLLTTNLSNVQVSD</sequence>
<name>A0A448XQY6_9PLAT</name>
<dbReference type="Proteomes" id="UP000784294">
    <property type="component" value="Unassembled WGS sequence"/>
</dbReference>
<gene>
    <name evidence="1" type="ORF">PXEA_LOCUS36109</name>
</gene>
<proteinExistence type="predicted"/>
<dbReference type="EMBL" id="CAAALY010275744">
    <property type="protein sequence ID" value="VEL42669.1"/>
    <property type="molecule type" value="Genomic_DNA"/>
</dbReference>
<protein>
    <submittedName>
        <fullName evidence="1">Uncharacterized protein</fullName>
    </submittedName>
</protein>
<reference evidence="1" key="1">
    <citation type="submission" date="2018-11" db="EMBL/GenBank/DDBJ databases">
        <authorList>
            <consortium name="Pathogen Informatics"/>
        </authorList>
    </citation>
    <scope>NUCLEOTIDE SEQUENCE</scope>
</reference>
<organism evidence="1 2">
    <name type="scientific">Protopolystoma xenopodis</name>
    <dbReference type="NCBI Taxonomy" id="117903"/>
    <lineage>
        <taxon>Eukaryota</taxon>
        <taxon>Metazoa</taxon>
        <taxon>Spiralia</taxon>
        <taxon>Lophotrochozoa</taxon>
        <taxon>Platyhelminthes</taxon>
        <taxon>Monogenea</taxon>
        <taxon>Polyopisthocotylea</taxon>
        <taxon>Polystomatidea</taxon>
        <taxon>Polystomatidae</taxon>
        <taxon>Protopolystoma</taxon>
    </lineage>
</organism>
<comment type="caution">
    <text evidence="1">The sequence shown here is derived from an EMBL/GenBank/DDBJ whole genome shotgun (WGS) entry which is preliminary data.</text>
</comment>
<keyword evidence="2" id="KW-1185">Reference proteome</keyword>
<dbReference type="AlphaFoldDB" id="A0A448XQY6"/>
<evidence type="ECO:0000313" key="2">
    <source>
        <dbReference type="Proteomes" id="UP000784294"/>
    </source>
</evidence>
<accession>A0A448XQY6</accession>
<evidence type="ECO:0000313" key="1">
    <source>
        <dbReference type="EMBL" id="VEL42669.1"/>
    </source>
</evidence>